<evidence type="ECO:0000313" key="4">
    <source>
        <dbReference type="Proteomes" id="UP001180020"/>
    </source>
</evidence>
<feature type="compositionally biased region" description="Low complexity" evidence="1">
    <location>
        <begin position="101"/>
        <end position="132"/>
    </location>
</feature>
<feature type="transmembrane region" description="Helical" evidence="2">
    <location>
        <begin position="278"/>
        <end position="302"/>
    </location>
</feature>
<keyword evidence="4" id="KW-1185">Reference proteome</keyword>
<sequence>MYKLVPFTLITLSHNKPHTKKVDLKMASQPFVIFRTSTIICCFFLYLCLSPSLFSFSEAQTPKKKLSYNENDDEEVQPKQQQQQSSKPTKKLDMVGKKNQTKPIKPKSNSTTTTTPPKTTITPLKTTKFPKPSNSTKPLKLPTNSTKSIKTNSTKSIKTTSNSTKPIKTTSTNSIKPIKISTNSTKPQKSISTKSKTAETTEPKPKAQPKPIYISTVFNDEDGMDGDDLISEFRDLPSKFQQTLLPDLEKISTTSKAYLTKANREMTKNFKPIVGNKYAPTIASLISCIFLILPLLLLSLVFHQIKIYLSLPRMLLFIQAYLAIYFGILSITSLITGLEPLKLFYATSPTSYVYTQVLQTLGYVLYLLMQLMNLIVVFSTAQIRLGSKALGVAQVFVGLSVGLHYYAAVFHWAVLREPPKTNWKIHAVYSVCFLVICAFARVDRRKKAYEGGEDGKKS</sequence>
<keyword evidence="2" id="KW-0472">Membrane</keyword>
<comment type="caution">
    <text evidence="3">The sequence shown here is derived from an EMBL/GenBank/DDBJ whole genome shotgun (WGS) entry which is preliminary data.</text>
</comment>
<feature type="transmembrane region" description="Helical" evidence="2">
    <location>
        <begin position="357"/>
        <end position="378"/>
    </location>
</feature>
<reference evidence="3" key="2">
    <citation type="submission" date="2023-06" db="EMBL/GenBank/DDBJ databases">
        <authorList>
            <person name="Ma L."/>
            <person name="Liu K.-W."/>
            <person name="Li Z."/>
            <person name="Hsiao Y.-Y."/>
            <person name="Qi Y."/>
            <person name="Fu T."/>
            <person name="Tang G."/>
            <person name="Zhang D."/>
            <person name="Sun W.-H."/>
            <person name="Liu D.-K."/>
            <person name="Li Y."/>
            <person name="Chen G.-Z."/>
            <person name="Liu X.-D."/>
            <person name="Liao X.-Y."/>
            <person name="Jiang Y.-T."/>
            <person name="Yu X."/>
            <person name="Hao Y."/>
            <person name="Huang J."/>
            <person name="Zhao X.-W."/>
            <person name="Ke S."/>
            <person name="Chen Y.-Y."/>
            <person name="Wu W.-L."/>
            <person name="Hsu J.-L."/>
            <person name="Lin Y.-F."/>
            <person name="Huang M.-D."/>
            <person name="Li C.-Y."/>
            <person name="Huang L."/>
            <person name="Wang Z.-W."/>
            <person name="Zhao X."/>
            <person name="Zhong W.-Y."/>
            <person name="Peng D.-H."/>
            <person name="Ahmad S."/>
            <person name="Lan S."/>
            <person name="Zhang J.-S."/>
            <person name="Tsai W.-C."/>
            <person name="Van De Peer Y."/>
            <person name="Liu Z.-J."/>
        </authorList>
    </citation>
    <scope>NUCLEOTIDE SEQUENCE</scope>
    <source>
        <strain evidence="3">CP</strain>
        <tissue evidence="3">Leaves</tissue>
    </source>
</reference>
<dbReference type="AlphaFoldDB" id="A0AAV9E8H6"/>
<dbReference type="Proteomes" id="UP001180020">
    <property type="component" value="Unassembled WGS sequence"/>
</dbReference>
<keyword evidence="2" id="KW-0812">Transmembrane</keyword>
<feature type="transmembrane region" description="Helical" evidence="2">
    <location>
        <begin position="390"/>
        <end position="413"/>
    </location>
</feature>
<name>A0AAV9E8H6_ACOCL</name>
<gene>
    <name evidence="3" type="ORF">QJS10_CPA09g00569</name>
</gene>
<feature type="transmembrane region" description="Helical" evidence="2">
    <location>
        <begin position="32"/>
        <end position="54"/>
    </location>
</feature>
<proteinExistence type="predicted"/>
<feature type="compositionally biased region" description="Basic and acidic residues" evidence="1">
    <location>
        <begin position="196"/>
        <end position="205"/>
    </location>
</feature>
<feature type="compositionally biased region" description="Low complexity" evidence="1">
    <location>
        <begin position="142"/>
        <end position="176"/>
    </location>
</feature>
<dbReference type="EMBL" id="JAUJYO010000009">
    <property type="protein sequence ID" value="KAK1309255.1"/>
    <property type="molecule type" value="Genomic_DNA"/>
</dbReference>
<organism evidence="3 4">
    <name type="scientific">Acorus calamus</name>
    <name type="common">Sweet flag</name>
    <dbReference type="NCBI Taxonomy" id="4465"/>
    <lineage>
        <taxon>Eukaryota</taxon>
        <taxon>Viridiplantae</taxon>
        <taxon>Streptophyta</taxon>
        <taxon>Embryophyta</taxon>
        <taxon>Tracheophyta</taxon>
        <taxon>Spermatophyta</taxon>
        <taxon>Magnoliopsida</taxon>
        <taxon>Liliopsida</taxon>
        <taxon>Acoraceae</taxon>
        <taxon>Acorus</taxon>
    </lineage>
</organism>
<keyword evidence="2" id="KW-1133">Transmembrane helix</keyword>
<protein>
    <submittedName>
        <fullName evidence="3">Uncharacterized protein</fullName>
    </submittedName>
</protein>
<dbReference type="PANTHER" id="PTHR35310:SF1">
    <property type="entry name" value="CELL WALL INTEGRITY_STRESS RESPONSE COMPONENT-LIKE PROTEIN"/>
    <property type="match status" value="1"/>
</dbReference>
<evidence type="ECO:0000313" key="3">
    <source>
        <dbReference type="EMBL" id="KAK1309255.1"/>
    </source>
</evidence>
<feature type="transmembrane region" description="Helical" evidence="2">
    <location>
        <begin position="425"/>
        <end position="442"/>
    </location>
</feature>
<feature type="transmembrane region" description="Helical" evidence="2">
    <location>
        <begin position="314"/>
        <end position="337"/>
    </location>
</feature>
<reference evidence="3" key="1">
    <citation type="journal article" date="2023" name="Nat. Commun.">
        <title>Diploid and tetraploid genomes of Acorus and the evolution of monocots.</title>
        <authorList>
            <person name="Ma L."/>
            <person name="Liu K.W."/>
            <person name="Li Z."/>
            <person name="Hsiao Y.Y."/>
            <person name="Qi Y."/>
            <person name="Fu T."/>
            <person name="Tang G.D."/>
            <person name="Zhang D."/>
            <person name="Sun W.H."/>
            <person name="Liu D.K."/>
            <person name="Li Y."/>
            <person name="Chen G.Z."/>
            <person name="Liu X.D."/>
            <person name="Liao X.Y."/>
            <person name="Jiang Y.T."/>
            <person name="Yu X."/>
            <person name="Hao Y."/>
            <person name="Huang J."/>
            <person name="Zhao X.W."/>
            <person name="Ke S."/>
            <person name="Chen Y.Y."/>
            <person name="Wu W.L."/>
            <person name="Hsu J.L."/>
            <person name="Lin Y.F."/>
            <person name="Huang M.D."/>
            <person name="Li C.Y."/>
            <person name="Huang L."/>
            <person name="Wang Z.W."/>
            <person name="Zhao X."/>
            <person name="Zhong W.Y."/>
            <person name="Peng D.H."/>
            <person name="Ahmad S."/>
            <person name="Lan S."/>
            <person name="Zhang J.S."/>
            <person name="Tsai W.C."/>
            <person name="Van de Peer Y."/>
            <person name="Liu Z.J."/>
        </authorList>
    </citation>
    <scope>NUCLEOTIDE SEQUENCE</scope>
    <source>
        <strain evidence="3">CP</strain>
    </source>
</reference>
<accession>A0AAV9E8H6</accession>
<evidence type="ECO:0000256" key="1">
    <source>
        <dbReference type="SAM" id="MobiDB-lite"/>
    </source>
</evidence>
<feature type="region of interest" description="Disordered" evidence="1">
    <location>
        <begin position="67"/>
        <end position="209"/>
    </location>
</feature>
<feature type="compositionally biased region" description="Low complexity" evidence="1">
    <location>
        <begin position="78"/>
        <end position="87"/>
    </location>
</feature>
<dbReference type="PANTHER" id="PTHR35310">
    <property type="entry name" value="CELL WALL INTEGRITY/STRESS RESPONSE COMPONENT-LIKE PROTEIN"/>
    <property type="match status" value="1"/>
</dbReference>
<feature type="compositionally biased region" description="Polar residues" evidence="1">
    <location>
        <begin position="180"/>
        <end position="195"/>
    </location>
</feature>
<evidence type="ECO:0000256" key="2">
    <source>
        <dbReference type="SAM" id="Phobius"/>
    </source>
</evidence>